<dbReference type="PANTHER" id="PTHR33287">
    <property type="entry name" value="OS03G0453550 PROTEIN"/>
    <property type="match status" value="1"/>
</dbReference>
<sequence length="209" mass="23730">MANNQTNEHEKRKEKLEKQIKELESKIQEQEDRINHLQSSGFQLLNFYFVFQGVIFTSVANGGSALTRSYRWMPFTLSLSAAFINLVSLVVIGLKYTSILTKRDQSCLDCHRLQTQLSDHDHQLQNSNNEDAAAASPLEQSQMLLDPFSKWIRVFCFQLCMGVCLAVAIIMSVACWTIRGEATSKNPSNVNETCFRLCDAKCMGICNEY</sequence>
<feature type="transmembrane region" description="Helical" evidence="2">
    <location>
        <begin position="45"/>
        <end position="63"/>
    </location>
</feature>
<keyword evidence="2" id="KW-0472">Membrane</keyword>
<comment type="caution">
    <text evidence="3">The sequence shown here is derived from an EMBL/GenBank/DDBJ whole genome shotgun (WGS) entry which is preliminary data.</text>
</comment>
<dbReference type="OrthoDB" id="1679871at2759"/>
<keyword evidence="4" id="KW-1185">Reference proteome</keyword>
<name>A0A314Y9G8_PRUYE</name>
<organism evidence="3 4">
    <name type="scientific">Prunus yedoensis var. nudiflora</name>
    <dbReference type="NCBI Taxonomy" id="2094558"/>
    <lineage>
        <taxon>Eukaryota</taxon>
        <taxon>Viridiplantae</taxon>
        <taxon>Streptophyta</taxon>
        <taxon>Embryophyta</taxon>
        <taxon>Tracheophyta</taxon>
        <taxon>Spermatophyta</taxon>
        <taxon>Magnoliopsida</taxon>
        <taxon>eudicotyledons</taxon>
        <taxon>Gunneridae</taxon>
        <taxon>Pentapetalae</taxon>
        <taxon>rosids</taxon>
        <taxon>fabids</taxon>
        <taxon>Rosales</taxon>
        <taxon>Rosaceae</taxon>
        <taxon>Amygdaloideae</taxon>
        <taxon>Amygdaleae</taxon>
        <taxon>Prunus</taxon>
    </lineage>
</organism>
<dbReference type="PANTHER" id="PTHR33287:SF2">
    <property type="entry name" value="TRANSMEMBRANE PROTEIN"/>
    <property type="match status" value="1"/>
</dbReference>
<gene>
    <name evidence="3" type="ORF">Pyn_24718</name>
</gene>
<keyword evidence="2" id="KW-1133">Transmembrane helix</keyword>
<reference evidence="3 4" key="1">
    <citation type="submission" date="2018-02" db="EMBL/GenBank/DDBJ databases">
        <title>Draft genome of wild Prunus yedoensis var. nudiflora.</title>
        <authorList>
            <person name="Baek S."/>
            <person name="Kim J.-H."/>
            <person name="Choi K."/>
            <person name="Kim G.-B."/>
            <person name="Cho A."/>
            <person name="Jang H."/>
            <person name="Shin C.-H."/>
            <person name="Yu H.-J."/>
            <person name="Mun J.-H."/>
        </authorList>
    </citation>
    <scope>NUCLEOTIDE SEQUENCE [LARGE SCALE GENOMIC DNA]</scope>
    <source>
        <strain evidence="4">cv. Jeju island</strain>
        <tissue evidence="3">Leaf</tissue>
    </source>
</reference>
<dbReference type="EMBL" id="PJQY01001456">
    <property type="protein sequence ID" value="PQQ02547.1"/>
    <property type="molecule type" value="Genomic_DNA"/>
</dbReference>
<dbReference type="Proteomes" id="UP000250321">
    <property type="component" value="Unassembled WGS sequence"/>
</dbReference>
<feature type="transmembrane region" description="Helical" evidence="2">
    <location>
        <begin position="151"/>
        <end position="178"/>
    </location>
</feature>
<proteinExistence type="predicted"/>
<feature type="coiled-coil region" evidence="1">
    <location>
        <begin position="2"/>
        <end position="40"/>
    </location>
</feature>
<evidence type="ECO:0000256" key="1">
    <source>
        <dbReference type="SAM" id="Coils"/>
    </source>
</evidence>
<evidence type="ECO:0000313" key="4">
    <source>
        <dbReference type="Proteomes" id="UP000250321"/>
    </source>
</evidence>
<evidence type="ECO:0000313" key="3">
    <source>
        <dbReference type="EMBL" id="PQQ02547.1"/>
    </source>
</evidence>
<keyword evidence="1" id="KW-0175">Coiled coil</keyword>
<feature type="transmembrane region" description="Helical" evidence="2">
    <location>
        <begin position="75"/>
        <end position="94"/>
    </location>
</feature>
<keyword evidence="2" id="KW-0812">Transmembrane</keyword>
<protein>
    <recommendedName>
        <fullName evidence="5">Transmembrane protein</fullName>
    </recommendedName>
</protein>
<evidence type="ECO:0008006" key="5">
    <source>
        <dbReference type="Google" id="ProtNLM"/>
    </source>
</evidence>
<evidence type="ECO:0000256" key="2">
    <source>
        <dbReference type="SAM" id="Phobius"/>
    </source>
</evidence>
<accession>A0A314Y9G8</accession>
<dbReference type="AlphaFoldDB" id="A0A314Y9G8"/>